<accession>A0A383VMP8</accession>
<evidence type="ECO:0000313" key="1">
    <source>
        <dbReference type="EMBL" id="SZX65984.1"/>
    </source>
</evidence>
<organism evidence="1 2">
    <name type="scientific">Tetradesmus obliquus</name>
    <name type="common">Green alga</name>
    <name type="synonym">Acutodesmus obliquus</name>
    <dbReference type="NCBI Taxonomy" id="3088"/>
    <lineage>
        <taxon>Eukaryota</taxon>
        <taxon>Viridiplantae</taxon>
        <taxon>Chlorophyta</taxon>
        <taxon>core chlorophytes</taxon>
        <taxon>Chlorophyceae</taxon>
        <taxon>CS clade</taxon>
        <taxon>Sphaeropleales</taxon>
        <taxon>Scenedesmaceae</taxon>
        <taxon>Tetradesmus</taxon>
    </lineage>
</organism>
<reference evidence="1 2" key="1">
    <citation type="submission" date="2016-10" db="EMBL/GenBank/DDBJ databases">
        <authorList>
            <person name="Cai Z."/>
        </authorList>
    </citation>
    <scope>NUCLEOTIDE SEQUENCE [LARGE SCALE GENOMIC DNA]</scope>
</reference>
<dbReference type="AlphaFoldDB" id="A0A383VMP8"/>
<dbReference type="EMBL" id="FNXT01000679">
    <property type="protein sequence ID" value="SZX65984.1"/>
    <property type="molecule type" value="Genomic_DNA"/>
</dbReference>
<protein>
    <submittedName>
        <fullName evidence="1">Uncharacterized protein</fullName>
    </submittedName>
</protein>
<keyword evidence="2" id="KW-1185">Reference proteome</keyword>
<sequence length="213" mass="24362">MGRCSNVQHFAVVSGVDIPLQVLGKHNLPPLGISYFLEFPEYEGPANWLPFLRQATKLPPKYISTVSFHHNWPVLSVQAVSILVDNYHRTMRLALQLLPLTTNPKFHLGMNEIVPLTTLRYLGHGNSIQNVGTTALHFPRDHFTRHPFTWSSLDGEVNTTFYKTPMTLRRLLGVHNRVQKRSGSTYLFLRKVHVQSASDARELLPIMQQLWSE</sequence>
<evidence type="ECO:0000313" key="2">
    <source>
        <dbReference type="Proteomes" id="UP000256970"/>
    </source>
</evidence>
<dbReference type="Proteomes" id="UP000256970">
    <property type="component" value="Unassembled WGS sequence"/>
</dbReference>
<gene>
    <name evidence="1" type="ORF">BQ4739_LOCUS6438</name>
</gene>
<name>A0A383VMP8_TETOB</name>
<proteinExistence type="predicted"/>